<dbReference type="SUPFAM" id="SSF54593">
    <property type="entry name" value="Glyoxalase/Bleomycin resistance protein/Dihydroxybiphenyl dioxygenase"/>
    <property type="match status" value="1"/>
</dbReference>
<feature type="domain" description="VOC" evidence="1">
    <location>
        <begin position="6"/>
        <end position="120"/>
    </location>
</feature>
<dbReference type="RefSeq" id="WP_151422151.1">
    <property type="nucleotide sequence ID" value="NZ_WBJX01000001.1"/>
</dbReference>
<dbReference type="Gene3D" id="3.10.180.10">
    <property type="entry name" value="2,3-Dihydroxybiphenyl 1,2-Dioxygenase, domain 1"/>
    <property type="match status" value="1"/>
</dbReference>
<dbReference type="AlphaFoldDB" id="A0A7J5B4M4"/>
<dbReference type="Pfam" id="PF00903">
    <property type="entry name" value="Glyoxalase"/>
    <property type="match status" value="1"/>
</dbReference>
<dbReference type="OrthoDB" id="9794917at2"/>
<dbReference type="InterPro" id="IPR029068">
    <property type="entry name" value="Glyas_Bleomycin-R_OHBP_Dase"/>
</dbReference>
<dbReference type="Proteomes" id="UP000490386">
    <property type="component" value="Unassembled WGS sequence"/>
</dbReference>
<comment type="caution">
    <text evidence="2">The sequence shown here is derived from an EMBL/GenBank/DDBJ whole genome shotgun (WGS) entry which is preliminary data.</text>
</comment>
<accession>A0A7J5B4M4</accession>
<protein>
    <submittedName>
        <fullName evidence="2">Glyoxalase</fullName>
    </submittedName>
</protein>
<dbReference type="EMBL" id="WBJX01000001">
    <property type="protein sequence ID" value="KAB1639132.1"/>
    <property type="molecule type" value="Genomic_DNA"/>
</dbReference>
<keyword evidence="3" id="KW-1185">Reference proteome</keyword>
<evidence type="ECO:0000259" key="1">
    <source>
        <dbReference type="PROSITE" id="PS51819"/>
    </source>
</evidence>
<dbReference type="PANTHER" id="PTHR36437:SF2">
    <property type="entry name" value="GLYOXALASE_BLEOMYCIN RESISTANCE PROTEIN_DIOXYGENASE"/>
    <property type="match status" value="1"/>
</dbReference>
<dbReference type="PROSITE" id="PS51819">
    <property type="entry name" value="VOC"/>
    <property type="match status" value="1"/>
</dbReference>
<proteinExistence type="predicted"/>
<sequence length="128" mass="13872">MSKTTRVISVSIPVSDVDAALAFYIDVLGCELVMDVEAWPGARYVEVLPPGSSVGIVLLPQDSEIPIAVRLGTTDAEEAHDRIRASGVELHNDEVLRWEGVEPMFSFEDPDGNGLVYLEDSSDQTPGE</sequence>
<dbReference type="PANTHER" id="PTHR36437">
    <property type="entry name" value="GLYOXALASE/BLEOMYCIN RESISTANCE PROTEIN/DIOXYGENASE"/>
    <property type="match status" value="1"/>
</dbReference>
<gene>
    <name evidence="2" type="ORF">F8O03_01955</name>
</gene>
<evidence type="ECO:0000313" key="2">
    <source>
        <dbReference type="EMBL" id="KAB1639132.1"/>
    </source>
</evidence>
<evidence type="ECO:0000313" key="3">
    <source>
        <dbReference type="Proteomes" id="UP000490386"/>
    </source>
</evidence>
<dbReference type="InterPro" id="IPR037523">
    <property type="entry name" value="VOC_core"/>
</dbReference>
<dbReference type="InterPro" id="IPR004360">
    <property type="entry name" value="Glyas_Fos-R_dOase_dom"/>
</dbReference>
<reference evidence="2 3" key="1">
    <citation type="submission" date="2019-09" db="EMBL/GenBank/DDBJ databases">
        <title>Phylogeny of genus Pseudoclavibacter and closely related genus.</title>
        <authorList>
            <person name="Li Y."/>
        </authorList>
    </citation>
    <scope>NUCLEOTIDE SEQUENCE [LARGE SCALE GENOMIC DNA]</scope>
    <source>
        <strain evidence="2 3">THG-MD12</strain>
    </source>
</reference>
<organism evidence="2 3">
    <name type="scientific">Pseudoclavibacter terrae</name>
    <dbReference type="NCBI Taxonomy" id="1530195"/>
    <lineage>
        <taxon>Bacteria</taxon>
        <taxon>Bacillati</taxon>
        <taxon>Actinomycetota</taxon>
        <taxon>Actinomycetes</taxon>
        <taxon>Micrococcales</taxon>
        <taxon>Microbacteriaceae</taxon>
        <taxon>Pseudoclavibacter</taxon>
    </lineage>
</organism>
<name>A0A7J5B4M4_9MICO</name>